<keyword evidence="1" id="KW-1133">Transmembrane helix</keyword>
<protein>
    <recommendedName>
        <fullName evidence="4">VanZ like family protein</fullName>
    </recommendedName>
</protein>
<feature type="transmembrane region" description="Helical" evidence="1">
    <location>
        <begin position="110"/>
        <end position="130"/>
    </location>
</feature>
<proteinExistence type="predicted"/>
<evidence type="ECO:0000313" key="2">
    <source>
        <dbReference type="EMBL" id="MFD2513146.1"/>
    </source>
</evidence>
<dbReference type="RefSeq" id="WP_377503600.1">
    <property type="nucleotide sequence ID" value="NZ_JBHULU010000004.1"/>
</dbReference>
<organism evidence="2 3">
    <name type="scientific">Pontibacter locisalis</name>
    <dbReference type="NCBI Taxonomy" id="1719035"/>
    <lineage>
        <taxon>Bacteria</taxon>
        <taxon>Pseudomonadati</taxon>
        <taxon>Bacteroidota</taxon>
        <taxon>Cytophagia</taxon>
        <taxon>Cytophagales</taxon>
        <taxon>Hymenobacteraceae</taxon>
        <taxon>Pontibacter</taxon>
    </lineage>
</organism>
<sequence length="143" mass="16058">MTIKDLKDGITSWKLTRERIINLTVGLSAVLIYEFFARPVYRPYIYKNHINDFHLADTIGNTLGTIATVFVLIGFIGQGRAQHYFLIKSITVSVALYEIAHPLLGKPIDPWDIIATVLTGGFCLIGYKLIHPTSFDKESSTDK</sequence>
<reference evidence="3" key="1">
    <citation type="journal article" date="2019" name="Int. J. Syst. Evol. Microbiol.">
        <title>The Global Catalogue of Microorganisms (GCM) 10K type strain sequencing project: providing services to taxonomists for standard genome sequencing and annotation.</title>
        <authorList>
            <consortium name="The Broad Institute Genomics Platform"/>
            <consortium name="The Broad Institute Genome Sequencing Center for Infectious Disease"/>
            <person name="Wu L."/>
            <person name="Ma J."/>
        </authorList>
    </citation>
    <scope>NUCLEOTIDE SEQUENCE [LARGE SCALE GENOMIC DNA]</scope>
    <source>
        <strain evidence="3">KCTC 42498</strain>
    </source>
</reference>
<accession>A0ABW5IHM1</accession>
<gene>
    <name evidence="2" type="ORF">ACFSRY_04665</name>
</gene>
<comment type="caution">
    <text evidence="2">The sequence shown here is derived from an EMBL/GenBank/DDBJ whole genome shotgun (WGS) entry which is preliminary data.</text>
</comment>
<feature type="transmembrane region" description="Helical" evidence="1">
    <location>
        <begin position="84"/>
        <end position="104"/>
    </location>
</feature>
<dbReference type="Proteomes" id="UP001597544">
    <property type="component" value="Unassembled WGS sequence"/>
</dbReference>
<feature type="transmembrane region" description="Helical" evidence="1">
    <location>
        <begin position="20"/>
        <end position="38"/>
    </location>
</feature>
<keyword evidence="1" id="KW-0812">Transmembrane</keyword>
<feature type="transmembrane region" description="Helical" evidence="1">
    <location>
        <begin position="58"/>
        <end position="77"/>
    </location>
</feature>
<keyword evidence="1" id="KW-0472">Membrane</keyword>
<dbReference type="EMBL" id="JBHULU010000004">
    <property type="protein sequence ID" value="MFD2513146.1"/>
    <property type="molecule type" value="Genomic_DNA"/>
</dbReference>
<keyword evidence="3" id="KW-1185">Reference proteome</keyword>
<name>A0ABW5IHM1_9BACT</name>
<evidence type="ECO:0008006" key="4">
    <source>
        <dbReference type="Google" id="ProtNLM"/>
    </source>
</evidence>
<evidence type="ECO:0000313" key="3">
    <source>
        <dbReference type="Proteomes" id="UP001597544"/>
    </source>
</evidence>
<evidence type="ECO:0000256" key="1">
    <source>
        <dbReference type="SAM" id="Phobius"/>
    </source>
</evidence>